<evidence type="ECO:0000313" key="1">
    <source>
        <dbReference type="EMBL" id="KIO21221.1"/>
    </source>
</evidence>
<sequence>MSAPCSLGHKFPQSIGRMWNTSPCISSSKKLDSASYASSSKIFIDNVQGIQDSSNWFDKTPFCSRSPKSLKRVGGGIRRRFESVYGRGVIWSTSVTLGSCCGRTRRQWDWSDG</sequence>
<reference evidence="2" key="2">
    <citation type="submission" date="2015-01" db="EMBL/GenBank/DDBJ databases">
        <title>Evolutionary Origins and Diversification of the Mycorrhizal Mutualists.</title>
        <authorList>
            <consortium name="DOE Joint Genome Institute"/>
            <consortium name="Mycorrhizal Genomics Consortium"/>
            <person name="Kohler A."/>
            <person name="Kuo A."/>
            <person name="Nagy L.G."/>
            <person name="Floudas D."/>
            <person name="Copeland A."/>
            <person name="Barry K.W."/>
            <person name="Cichocki N."/>
            <person name="Veneault-Fourrey C."/>
            <person name="LaButti K."/>
            <person name="Lindquist E.A."/>
            <person name="Lipzen A."/>
            <person name="Lundell T."/>
            <person name="Morin E."/>
            <person name="Murat C."/>
            <person name="Riley R."/>
            <person name="Ohm R."/>
            <person name="Sun H."/>
            <person name="Tunlid A."/>
            <person name="Henrissat B."/>
            <person name="Grigoriev I.V."/>
            <person name="Hibbett D.S."/>
            <person name="Martin F."/>
        </authorList>
    </citation>
    <scope>NUCLEOTIDE SEQUENCE [LARGE SCALE GENOMIC DNA]</scope>
    <source>
        <strain evidence="2">MUT 4182</strain>
    </source>
</reference>
<protein>
    <submittedName>
        <fullName evidence="1">Uncharacterized protein</fullName>
    </submittedName>
</protein>
<evidence type="ECO:0000313" key="2">
    <source>
        <dbReference type="Proteomes" id="UP000054248"/>
    </source>
</evidence>
<dbReference type="Proteomes" id="UP000054248">
    <property type="component" value="Unassembled WGS sequence"/>
</dbReference>
<dbReference type="HOGENOM" id="CLU_2135357_0_0_1"/>
<dbReference type="EMBL" id="KN823145">
    <property type="protein sequence ID" value="KIO21221.1"/>
    <property type="molecule type" value="Genomic_DNA"/>
</dbReference>
<dbReference type="AlphaFoldDB" id="A0A0C3Q9G1"/>
<proteinExistence type="predicted"/>
<keyword evidence="2" id="KW-1185">Reference proteome</keyword>
<organism evidence="1 2">
    <name type="scientific">Tulasnella calospora MUT 4182</name>
    <dbReference type="NCBI Taxonomy" id="1051891"/>
    <lineage>
        <taxon>Eukaryota</taxon>
        <taxon>Fungi</taxon>
        <taxon>Dikarya</taxon>
        <taxon>Basidiomycota</taxon>
        <taxon>Agaricomycotina</taxon>
        <taxon>Agaricomycetes</taxon>
        <taxon>Cantharellales</taxon>
        <taxon>Tulasnellaceae</taxon>
        <taxon>Tulasnella</taxon>
    </lineage>
</organism>
<gene>
    <name evidence="1" type="ORF">M407DRAFT_245544</name>
</gene>
<accession>A0A0C3Q9G1</accession>
<reference evidence="1 2" key="1">
    <citation type="submission" date="2014-04" db="EMBL/GenBank/DDBJ databases">
        <authorList>
            <consortium name="DOE Joint Genome Institute"/>
            <person name="Kuo A."/>
            <person name="Girlanda M."/>
            <person name="Perotto S."/>
            <person name="Kohler A."/>
            <person name="Nagy L.G."/>
            <person name="Floudas D."/>
            <person name="Copeland A."/>
            <person name="Barry K.W."/>
            <person name="Cichocki N."/>
            <person name="Veneault-Fourrey C."/>
            <person name="LaButti K."/>
            <person name="Lindquist E.A."/>
            <person name="Lipzen A."/>
            <person name="Lundell T."/>
            <person name="Morin E."/>
            <person name="Murat C."/>
            <person name="Sun H."/>
            <person name="Tunlid A."/>
            <person name="Henrissat B."/>
            <person name="Grigoriev I.V."/>
            <person name="Hibbett D.S."/>
            <person name="Martin F."/>
            <person name="Nordberg H.P."/>
            <person name="Cantor M.N."/>
            <person name="Hua S.X."/>
        </authorList>
    </citation>
    <scope>NUCLEOTIDE SEQUENCE [LARGE SCALE GENOMIC DNA]</scope>
    <source>
        <strain evidence="1 2">MUT 4182</strain>
    </source>
</reference>
<name>A0A0C3Q9G1_9AGAM</name>